<keyword evidence="2" id="KW-0812">Transmembrane</keyword>
<reference evidence="3" key="1">
    <citation type="submission" date="2021-05" db="EMBL/GenBank/DDBJ databases">
        <authorList>
            <person name="Pietrasiak N."/>
            <person name="Ward R."/>
            <person name="Stajich J.E."/>
            <person name="Kurbessoian T."/>
        </authorList>
    </citation>
    <scope>NUCLEOTIDE SEQUENCE</scope>
    <source>
        <strain evidence="3">GSE-NOS-MK-12-04C</strain>
    </source>
</reference>
<keyword evidence="2" id="KW-0472">Membrane</keyword>
<reference evidence="3" key="2">
    <citation type="journal article" date="2022" name="Microbiol. Resour. Announc.">
        <title>Metagenome Sequencing to Explore Phylogenomics of Terrestrial Cyanobacteria.</title>
        <authorList>
            <person name="Ward R.D."/>
            <person name="Stajich J.E."/>
            <person name="Johansen J.R."/>
            <person name="Huntemann M."/>
            <person name="Clum A."/>
            <person name="Foster B."/>
            <person name="Foster B."/>
            <person name="Roux S."/>
            <person name="Palaniappan K."/>
            <person name="Varghese N."/>
            <person name="Mukherjee S."/>
            <person name="Reddy T.B.K."/>
            <person name="Daum C."/>
            <person name="Copeland A."/>
            <person name="Chen I.A."/>
            <person name="Ivanova N.N."/>
            <person name="Kyrpides N.C."/>
            <person name="Shapiro N."/>
            <person name="Eloe-Fadrosh E.A."/>
            <person name="Pietrasiak N."/>
        </authorList>
    </citation>
    <scope>NUCLEOTIDE SEQUENCE</scope>
    <source>
        <strain evidence="3">GSE-NOS-MK-12-04C</strain>
    </source>
</reference>
<dbReference type="EMBL" id="JAHHGZ010000053">
    <property type="protein sequence ID" value="MBW4671758.1"/>
    <property type="molecule type" value="Genomic_DNA"/>
</dbReference>
<dbReference type="Pfam" id="PF00805">
    <property type="entry name" value="Pentapeptide"/>
    <property type="match status" value="3"/>
</dbReference>
<sequence>MKTHPVSLKKTDGIRNLLLAVGIVSLLSFTFISIGFYQVKGLSIERKIEYGTRAISAVATIFVGCVVSINAYYTSRLVLSIDQGGLTRLVLEELARNQSLEKTINNTEVTQERLISGSFFSAIDQLGSEHIETRLGAIYTLETIAKDSPSQYWTVMEILAAFIRENAAIKGEEEYIRVELLKPATDIQAALTIIGRRDAQKDPENPILDLSHTDIKGADLTKADLGSVDFTGADLQGVMFYEAHLVEADFSGANLEEAVFYEAELQGAMFYQANLRSCILTKANLTGAMLYEANLQGVISYDANLTEAIVYKADLQGAIFYEANLTDIILEASNLKGANLIGANLQGANLIGANLEGVLLSVANIQKAVVYEANLSKANLTRANLEGSNLIGSDFKGAILEETNLCGAYLTRAKNLELEQIQSAVGDRLTRLPDNIERPTHWTQKSNNSEVSNSESEAEPQEGEA</sequence>
<dbReference type="Gene3D" id="2.160.20.80">
    <property type="entry name" value="E3 ubiquitin-protein ligase SopA"/>
    <property type="match status" value="2"/>
</dbReference>
<feature type="transmembrane region" description="Helical" evidence="2">
    <location>
        <begin position="51"/>
        <end position="73"/>
    </location>
</feature>
<keyword evidence="2" id="KW-1133">Transmembrane helix</keyword>
<dbReference type="InterPro" id="IPR001646">
    <property type="entry name" value="5peptide_repeat"/>
</dbReference>
<dbReference type="AlphaFoldDB" id="A0A951UVQ9"/>
<dbReference type="PANTHER" id="PTHR14136:SF17">
    <property type="entry name" value="BTB_POZ DOMAIN-CONTAINING PROTEIN KCTD9"/>
    <property type="match status" value="1"/>
</dbReference>
<feature type="compositionally biased region" description="Low complexity" evidence="1">
    <location>
        <begin position="446"/>
        <end position="455"/>
    </location>
</feature>
<feature type="compositionally biased region" description="Acidic residues" evidence="1">
    <location>
        <begin position="456"/>
        <end position="465"/>
    </location>
</feature>
<evidence type="ECO:0000256" key="2">
    <source>
        <dbReference type="SAM" id="Phobius"/>
    </source>
</evidence>
<evidence type="ECO:0000313" key="3">
    <source>
        <dbReference type="EMBL" id="MBW4671758.1"/>
    </source>
</evidence>
<dbReference type="SUPFAM" id="SSF141571">
    <property type="entry name" value="Pentapeptide repeat-like"/>
    <property type="match status" value="2"/>
</dbReference>
<dbReference type="Proteomes" id="UP000729701">
    <property type="component" value="Unassembled WGS sequence"/>
</dbReference>
<protein>
    <submittedName>
        <fullName evidence="3">Pentapeptide repeat-containing protein</fullName>
    </submittedName>
</protein>
<evidence type="ECO:0000256" key="1">
    <source>
        <dbReference type="SAM" id="MobiDB-lite"/>
    </source>
</evidence>
<name>A0A951UVQ9_9CYAN</name>
<dbReference type="PANTHER" id="PTHR14136">
    <property type="entry name" value="BTB_POZ DOMAIN-CONTAINING PROTEIN KCTD9"/>
    <property type="match status" value="1"/>
</dbReference>
<organism evidence="3 4">
    <name type="scientific">Cyanomargarita calcarea GSE-NOS-MK-12-04C</name>
    <dbReference type="NCBI Taxonomy" id="2839659"/>
    <lineage>
        <taxon>Bacteria</taxon>
        <taxon>Bacillati</taxon>
        <taxon>Cyanobacteriota</taxon>
        <taxon>Cyanophyceae</taxon>
        <taxon>Nostocales</taxon>
        <taxon>Cyanomargaritaceae</taxon>
        <taxon>Cyanomargarita</taxon>
    </lineage>
</organism>
<dbReference type="InterPro" id="IPR051082">
    <property type="entry name" value="Pentapeptide-BTB/POZ_domain"/>
</dbReference>
<proteinExistence type="predicted"/>
<accession>A0A951UVQ9</accession>
<feature type="region of interest" description="Disordered" evidence="1">
    <location>
        <begin position="432"/>
        <end position="465"/>
    </location>
</feature>
<comment type="caution">
    <text evidence="3">The sequence shown here is derived from an EMBL/GenBank/DDBJ whole genome shotgun (WGS) entry which is preliminary data.</text>
</comment>
<evidence type="ECO:0000313" key="4">
    <source>
        <dbReference type="Proteomes" id="UP000729701"/>
    </source>
</evidence>
<gene>
    <name evidence="3" type="ORF">KME60_31130</name>
</gene>
<feature type="transmembrane region" description="Helical" evidence="2">
    <location>
        <begin position="17"/>
        <end position="39"/>
    </location>
</feature>